<keyword evidence="1" id="KW-0472">Membrane</keyword>
<keyword evidence="1" id="KW-0812">Transmembrane</keyword>
<organism evidence="3 4">
    <name type="scientific">Alteribacter keqinensis</name>
    <dbReference type="NCBI Taxonomy" id="2483800"/>
    <lineage>
        <taxon>Bacteria</taxon>
        <taxon>Bacillati</taxon>
        <taxon>Bacillota</taxon>
        <taxon>Bacilli</taxon>
        <taxon>Bacillales</taxon>
        <taxon>Bacillaceae</taxon>
        <taxon>Alteribacter</taxon>
    </lineage>
</organism>
<feature type="transmembrane region" description="Helical" evidence="1">
    <location>
        <begin position="408"/>
        <end position="429"/>
    </location>
</feature>
<feature type="transmembrane region" description="Helical" evidence="1">
    <location>
        <begin position="146"/>
        <end position="169"/>
    </location>
</feature>
<dbReference type="EMBL" id="RHIB01000003">
    <property type="protein sequence ID" value="RNA66801.1"/>
    <property type="molecule type" value="Genomic_DNA"/>
</dbReference>
<comment type="caution">
    <text evidence="3">The sequence shown here is derived from an EMBL/GenBank/DDBJ whole genome shotgun (WGS) entry which is preliminary data.</text>
</comment>
<feature type="transmembrane region" description="Helical" evidence="1">
    <location>
        <begin position="441"/>
        <end position="463"/>
    </location>
</feature>
<feature type="transmembrane region" description="Helical" evidence="1">
    <location>
        <begin position="333"/>
        <end position="359"/>
    </location>
</feature>
<dbReference type="Pfam" id="PF07670">
    <property type="entry name" value="Gate"/>
    <property type="match status" value="1"/>
</dbReference>
<feature type="transmembrane region" description="Helical" evidence="1">
    <location>
        <begin position="65"/>
        <end position="88"/>
    </location>
</feature>
<feature type="domain" description="Nucleoside transporter/FeoB GTPase Gate" evidence="2">
    <location>
        <begin position="150"/>
        <end position="248"/>
    </location>
</feature>
<reference evidence="3 4" key="1">
    <citation type="submission" date="2018-10" db="EMBL/GenBank/DDBJ databases">
        <title>Bacillus Keqinensis sp. nov., a moderately halophilic bacterium isolated from a saline-alkaline lake.</title>
        <authorList>
            <person name="Wang H."/>
        </authorList>
    </citation>
    <scope>NUCLEOTIDE SEQUENCE [LARGE SCALE GENOMIC DNA]</scope>
    <source>
        <strain evidence="3 4">KQ-3</strain>
    </source>
</reference>
<dbReference type="InterPro" id="IPR011642">
    <property type="entry name" value="Gate_dom"/>
</dbReference>
<sequence length="464" mass="50227">MKADHAHYQEKFAETKSKGYTLRQYLTFIIPSLIGILLFLVPMSINGTVTIGLGVMADGMQNALGGSLPVILVGVLAISGVASLLASFAPASVMDKYPGISAVFRVPPFWLTLRLVGGVFAVMTLMEWGPALIGHEFTGGVVLYDLLPVLAVWFLFASLFMPLLLEYGLMDFIGTLVRKVMQPLFKLPGRSSVDAMASWMGSGTVGVLLTTKQYEDGYYSKREAAVVATNFSIASIAFSLVIANVIGIEHRFVEFYFTVIVAGLAAAVICPRIPPLSWKKDTYYEPVGQKINEETPSDVSTFKWAVTQGVEKAQSVKSVQSVAVKGVRNVVDIWVGLLPLVMALGTVALIVAEFTPVFNILSAPLVPVLELLRLPEAEAAAPAMIVGFADMFLPAVIGSGIESELTRFVIGVLSLTQLIYMSEIGILLIRSKIPLTITELAVIFIQRTLITLPIAALMAHLFFF</sequence>
<dbReference type="Proteomes" id="UP000278746">
    <property type="component" value="Unassembled WGS sequence"/>
</dbReference>
<feature type="transmembrane region" description="Helical" evidence="1">
    <location>
        <begin position="252"/>
        <end position="270"/>
    </location>
</feature>
<feature type="transmembrane region" description="Helical" evidence="1">
    <location>
        <begin position="224"/>
        <end position="246"/>
    </location>
</feature>
<keyword evidence="4" id="KW-1185">Reference proteome</keyword>
<feature type="transmembrane region" description="Helical" evidence="1">
    <location>
        <begin position="25"/>
        <end position="45"/>
    </location>
</feature>
<dbReference type="OrthoDB" id="1633380at2"/>
<dbReference type="AlphaFoldDB" id="A0A3M7TMG8"/>
<keyword evidence="1" id="KW-1133">Transmembrane helix</keyword>
<accession>A0A3M7TMG8</accession>
<proteinExistence type="predicted"/>
<feature type="transmembrane region" description="Helical" evidence="1">
    <location>
        <begin position="379"/>
        <end position="401"/>
    </location>
</feature>
<evidence type="ECO:0000259" key="2">
    <source>
        <dbReference type="Pfam" id="PF07670"/>
    </source>
</evidence>
<protein>
    <submittedName>
        <fullName evidence="3">YjiH family protein</fullName>
    </submittedName>
</protein>
<dbReference type="RefSeq" id="WP_122900610.1">
    <property type="nucleotide sequence ID" value="NZ_RHIB01000003.1"/>
</dbReference>
<evidence type="ECO:0000256" key="1">
    <source>
        <dbReference type="SAM" id="Phobius"/>
    </source>
</evidence>
<feature type="transmembrane region" description="Helical" evidence="1">
    <location>
        <begin position="109"/>
        <end position="126"/>
    </location>
</feature>
<evidence type="ECO:0000313" key="3">
    <source>
        <dbReference type="EMBL" id="RNA66801.1"/>
    </source>
</evidence>
<evidence type="ECO:0000313" key="4">
    <source>
        <dbReference type="Proteomes" id="UP000278746"/>
    </source>
</evidence>
<name>A0A3M7TMG8_9BACI</name>
<gene>
    <name evidence="3" type="ORF">EBO34_16470</name>
</gene>